<feature type="non-terminal residue" evidence="2">
    <location>
        <position position="91"/>
    </location>
</feature>
<comment type="caution">
    <text evidence="2">The sequence shown here is derived from an EMBL/GenBank/DDBJ whole genome shotgun (WGS) entry which is preliminary data.</text>
</comment>
<feature type="compositionally biased region" description="Basic and acidic residues" evidence="1">
    <location>
        <begin position="16"/>
        <end position="32"/>
    </location>
</feature>
<gene>
    <name evidence="2" type="ORF">EDS130_LOCUS41604</name>
</gene>
<evidence type="ECO:0000256" key="1">
    <source>
        <dbReference type="SAM" id="MobiDB-lite"/>
    </source>
</evidence>
<organism evidence="2 3">
    <name type="scientific">Adineta ricciae</name>
    <name type="common">Rotifer</name>
    <dbReference type="NCBI Taxonomy" id="249248"/>
    <lineage>
        <taxon>Eukaryota</taxon>
        <taxon>Metazoa</taxon>
        <taxon>Spiralia</taxon>
        <taxon>Gnathifera</taxon>
        <taxon>Rotifera</taxon>
        <taxon>Eurotatoria</taxon>
        <taxon>Bdelloidea</taxon>
        <taxon>Adinetida</taxon>
        <taxon>Adinetidae</taxon>
        <taxon>Adineta</taxon>
    </lineage>
</organism>
<reference evidence="2" key="1">
    <citation type="submission" date="2021-02" db="EMBL/GenBank/DDBJ databases">
        <authorList>
            <person name="Nowell W R."/>
        </authorList>
    </citation>
    <scope>NUCLEOTIDE SEQUENCE</scope>
</reference>
<evidence type="ECO:0000313" key="3">
    <source>
        <dbReference type="Proteomes" id="UP000663852"/>
    </source>
</evidence>
<evidence type="ECO:0000313" key="2">
    <source>
        <dbReference type="EMBL" id="CAF1483877.1"/>
    </source>
</evidence>
<dbReference type="Proteomes" id="UP000663852">
    <property type="component" value="Unassembled WGS sequence"/>
</dbReference>
<proteinExistence type="predicted"/>
<protein>
    <submittedName>
        <fullName evidence="2">Uncharacterized protein</fullName>
    </submittedName>
</protein>
<feature type="region of interest" description="Disordered" evidence="1">
    <location>
        <begin position="1"/>
        <end position="56"/>
    </location>
</feature>
<accession>A0A815S0M7</accession>
<name>A0A815S0M7_ADIRI</name>
<dbReference type="AlphaFoldDB" id="A0A815S0M7"/>
<feature type="compositionally biased region" description="Basic and acidic residues" evidence="1">
    <location>
        <begin position="44"/>
        <end position="56"/>
    </location>
</feature>
<sequence length="91" mass="10455">MSRRSHHDNVDVDSEVGDRDRHRRTAQSDRGRSPSPKVSKRVRHNNEEEHGEKELINEISSYSNAEIHRKEKSQGSAQFDNLYASLLPSSD</sequence>
<dbReference type="EMBL" id="CAJNOJ010000556">
    <property type="protein sequence ID" value="CAF1483877.1"/>
    <property type="molecule type" value="Genomic_DNA"/>
</dbReference>